<dbReference type="CDD" id="cd00637">
    <property type="entry name" value="7tm_classA_rhodopsin-like"/>
    <property type="match status" value="1"/>
</dbReference>
<sequence>MDEMHEFSPFMYFLILKCTSTLYIVISIIGWIGNAIIIYVTIRSKQLKNKCNILIAIQAFSDMIHQCGHITFVYSAYHELLIPIRLCYWLQFVFFTAVDFSPLIMLFIAIDRLTAAKNVTACRFINGKLFVALAVSVSFAYCFAFQYFIFLSLTDDVTMCMVAEGQTGRIADIWFLSCALVNVVVIAVYGILARMFKQTSVEHKKLNQSLITVIVAHIFGWLFTMVVCVAAKSFGISRLGFVAVDSIAGLAVNVNVSISFFIYYFRSTLYREEFRRVLGLKTETKITRVMESLGSTGLNGSEGRRGRTIPKSQPLGRETGFATWWILEKYCSSQILSLTLFKANQHKTGGIYTLHLAENMLNVILLLESVSLLMRCVRSSRNVTDVHNNCTLPVKTRSIRGCDIIYG</sequence>
<dbReference type="PANTHER" id="PTHR23360:SF16">
    <property type="entry name" value="G-PROTEIN COUPLED RECEPTORS FAMILY 1 PROFILE DOMAIN-CONTAINING PROTEIN"/>
    <property type="match status" value="1"/>
</dbReference>
<keyword evidence="4 5" id="KW-0472">Membrane</keyword>
<evidence type="ECO:0000313" key="8">
    <source>
        <dbReference type="Proteomes" id="UP000298663"/>
    </source>
</evidence>
<organism evidence="7 8">
    <name type="scientific">Steinernema carpocapsae</name>
    <name type="common">Entomopathogenic nematode</name>
    <dbReference type="NCBI Taxonomy" id="34508"/>
    <lineage>
        <taxon>Eukaryota</taxon>
        <taxon>Metazoa</taxon>
        <taxon>Ecdysozoa</taxon>
        <taxon>Nematoda</taxon>
        <taxon>Chromadorea</taxon>
        <taxon>Rhabditida</taxon>
        <taxon>Tylenchina</taxon>
        <taxon>Panagrolaimomorpha</taxon>
        <taxon>Strongyloidoidea</taxon>
        <taxon>Steinernematidae</taxon>
        <taxon>Steinernema</taxon>
    </lineage>
</organism>
<feature type="transmembrane region" description="Helical" evidence="5">
    <location>
        <begin position="130"/>
        <end position="153"/>
    </location>
</feature>
<dbReference type="InterPro" id="IPR019424">
    <property type="entry name" value="7TM_GPCR_Srsx"/>
</dbReference>
<feature type="transmembrane region" description="Helical" evidence="5">
    <location>
        <begin position="20"/>
        <end position="42"/>
    </location>
</feature>
<dbReference type="Gene3D" id="1.20.1070.10">
    <property type="entry name" value="Rhodopsin 7-helix transmembrane proteins"/>
    <property type="match status" value="1"/>
</dbReference>
<dbReference type="GO" id="GO:0004930">
    <property type="term" value="F:G protein-coupled receptor activity"/>
    <property type="evidence" value="ECO:0007669"/>
    <property type="project" value="InterPro"/>
</dbReference>
<dbReference type="PROSITE" id="PS50262">
    <property type="entry name" value="G_PROTEIN_RECEP_F1_2"/>
    <property type="match status" value="1"/>
</dbReference>
<evidence type="ECO:0000259" key="6">
    <source>
        <dbReference type="PROSITE" id="PS50262"/>
    </source>
</evidence>
<keyword evidence="8" id="KW-1185">Reference proteome</keyword>
<feature type="transmembrane region" description="Helical" evidence="5">
    <location>
        <begin position="246"/>
        <end position="265"/>
    </location>
</feature>
<evidence type="ECO:0000256" key="2">
    <source>
        <dbReference type="ARBA" id="ARBA00022692"/>
    </source>
</evidence>
<comment type="caution">
    <text evidence="7">The sequence shown here is derived from an EMBL/GenBank/DDBJ whole genome shotgun (WGS) entry which is preliminary data.</text>
</comment>
<feature type="domain" description="G-protein coupled receptors family 1 profile" evidence="6">
    <location>
        <begin position="33"/>
        <end position="263"/>
    </location>
</feature>
<reference evidence="7 8" key="2">
    <citation type="journal article" date="2019" name="G3 (Bethesda)">
        <title>Hybrid Assembly of the Genome of the Entomopathogenic Nematode Steinernema carpocapsae Identifies the X-Chromosome.</title>
        <authorList>
            <person name="Serra L."/>
            <person name="Macchietto M."/>
            <person name="Macias-Munoz A."/>
            <person name="McGill C.J."/>
            <person name="Rodriguez I.M."/>
            <person name="Rodriguez B."/>
            <person name="Murad R."/>
            <person name="Mortazavi A."/>
        </authorList>
    </citation>
    <scope>NUCLEOTIDE SEQUENCE [LARGE SCALE GENOMIC DNA]</scope>
    <source>
        <strain evidence="7 8">ALL</strain>
    </source>
</reference>
<dbReference type="OrthoDB" id="5820127at2759"/>
<accession>A0A4U5MPK3</accession>
<feature type="transmembrane region" description="Helical" evidence="5">
    <location>
        <begin position="213"/>
        <end position="234"/>
    </location>
</feature>
<protein>
    <recommendedName>
        <fullName evidence="6">G-protein coupled receptors family 1 profile domain-containing protein</fullName>
    </recommendedName>
</protein>
<proteinExistence type="predicted"/>
<keyword evidence="2 5" id="KW-0812">Transmembrane</keyword>
<feature type="transmembrane region" description="Helical" evidence="5">
    <location>
        <begin position="89"/>
        <end position="110"/>
    </location>
</feature>
<evidence type="ECO:0000256" key="5">
    <source>
        <dbReference type="SAM" id="Phobius"/>
    </source>
</evidence>
<name>A0A4U5MPK3_STECR</name>
<comment type="subcellular location">
    <subcellularLocation>
        <location evidence="1">Membrane</location>
    </subcellularLocation>
</comment>
<dbReference type="AlphaFoldDB" id="A0A4U5MPK3"/>
<reference evidence="7 8" key="1">
    <citation type="journal article" date="2015" name="Genome Biol.">
        <title>Comparative genomics of Steinernema reveals deeply conserved gene regulatory networks.</title>
        <authorList>
            <person name="Dillman A.R."/>
            <person name="Macchietto M."/>
            <person name="Porter C.F."/>
            <person name="Rogers A."/>
            <person name="Williams B."/>
            <person name="Antoshechkin I."/>
            <person name="Lee M.M."/>
            <person name="Goodwin Z."/>
            <person name="Lu X."/>
            <person name="Lewis E.E."/>
            <person name="Goodrich-Blair H."/>
            <person name="Stock S.P."/>
            <person name="Adams B.J."/>
            <person name="Sternberg P.W."/>
            <person name="Mortazavi A."/>
        </authorList>
    </citation>
    <scope>NUCLEOTIDE SEQUENCE [LARGE SCALE GENOMIC DNA]</scope>
    <source>
        <strain evidence="7 8">ALL</strain>
    </source>
</reference>
<dbReference type="EMBL" id="AZBU02000006">
    <property type="protein sequence ID" value="TKR71627.1"/>
    <property type="molecule type" value="Genomic_DNA"/>
</dbReference>
<feature type="transmembrane region" description="Helical" evidence="5">
    <location>
        <begin position="54"/>
        <end position="77"/>
    </location>
</feature>
<gene>
    <name evidence="7" type="ORF">L596_019195</name>
</gene>
<dbReference type="InterPro" id="IPR017452">
    <property type="entry name" value="GPCR_Rhodpsn_7TM"/>
</dbReference>
<dbReference type="PANTHER" id="PTHR23360">
    <property type="entry name" value="G-PROTEIN COUPLED RECEPTORS FAMILY 1 PROFILE DOMAIN-CONTAINING PROTEIN-RELATED"/>
    <property type="match status" value="1"/>
</dbReference>
<evidence type="ECO:0000256" key="3">
    <source>
        <dbReference type="ARBA" id="ARBA00022989"/>
    </source>
</evidence>
<evidence type="ECO:0000256" key="1">
    <source>
        <dbReference type="ARBA" id="ARBA00004370"/>
    </source>
</evidence>
<evidence type="ECO:0000313" key="7">
    <source>
        <dbReference type="EMBL" id="TKR71627.1"/>
    </source>
</evidence>
<dbReference type="InterPro" id="IPR000276">
    <property type="entry name" value="GPCR_Rhodpsn"/>
</dbReference>
<dbReference type="GO" id="GO:0016020">
    <property type="term" value="C:membrane"/>
    <property type="evidence" value="ECO:0007669"/>
    <property type="project" value="UniProtKB-SubCell"/>
</dbReference>
<keyword evidence="3 5" id="KW-1133">Transmembrane helix</keyword>
<feature type="transmembrane region" description="Helical" evidence="5">
    <location>
        <begin position="173"/>
        <end position="192"/>
    </location>
</feature>
<dbReference type="Proteomes" id="UP000298663">
    <property type="component" value="Unassembled WGS sequence"/>
</dbReference>
<dbReference type="InterPro" id="IPR047130">
    <property type="entry name" value="7TM_GPCR_Srsx_nematod"/>
</dbReference>
<dbReference type="SMART" id="SM01381">
    <property type="entry name" value="7TM_GPCR_Srsx"/>
    <property type="match status" value="1"/>
</dbReference>
<dbReference type="Pfam" id="PF10320">
    <property type="entry name" value="7TM_GPCR_Srsx"/>
    <property type="match status" value="1"/>
</dbReference>
<dbReference type="SUPFAM" id="SSF81321">
    <property type="entry name" value="Family A G protein-coupled receptor-like"/>
    <property type="match status" value="1"/>
</dbReference>
<evidence type="ECO:0000256" key="4">
    <source>
        <dbReference type="ARBA" id="ARBA00023136"/>
    </source>
</evidence>